<keyword evidence="1" id="KW-1133">Transmembrane helix</keyword>
<sequence length="84" mass="8967">MRETAVSLLKNVLTAVIVIPLGVGIGKAIEYSTVDLLGDRFGYDGAALLGTAVFVALALLVSRRWTRRQARKRPPDCSGSPSLP</sequence>
<dbReference type="HOGENOM" id="CLU_2525809_0_0_5"/>
<protein>
    <submittedName>
        <fullName evidence="2">Uncharacterized protein</fullName>
    </submittedName>
</protein>
<dbReference type="KEGG" id="sphk:SKP52_12625"/>
<dbReference type="AlphaFoldDB" id="A0A0A7PH17"/>
<organism evidence="2 3">
    <name type="scientific">Sphingopyxis fribergensis</name>
    <dbReference type="NCBI Taxonomy" id="1515612"/>
    <lineage>
        <taxon>Bacteria</taxon>
        <taxon>Pseudomonadati</taxon>
        <taxon>Pseudomonadota</taxon>
        <taxon>Alphaproteobacteria</taxon>
        <taxon>Sphingomonadales</taxon>
        <taxon>Sphingomonadaceae</taxon>
        <taxon>Sphingopyxis</taxon>
    </lineage>
</organism>
<gene>
    <name evidence="2" type="ORF">SKP52_12625</name>
</gene>
<evidence type="ECO:0000313" key="3">
    <source>
        <dbReference type="Proteomes" id="UP000030907"/>
    </source>
</evidence>
<keyword evidence="1" id="KW-0812">Transmembrane</keyword>
<evidence type="ECO:0000313" key="2">
    <source>
        <dbReference type="EMBL" id="AJA09416.1"/>
    </source>
</evidence>
<dbReference type="STRING" id="1515612.SKP52_12625"/>
<reference evidence="2 3" key="1">
    <citation type="journal article" date="2015" name="Int. J. Syst. Evol. Microbiol.">
        <title>Description of Sphingopyxis fribergensis sp. nov. - a soil bacterium with the ability to degrade styrene and phenylacetic acid.</title>
        <authorList>
            <person name="Oelschlagel M."/>
            <person name="Ruckert C."/>
            <person name="Kalinowski J."/>
            <person name="Schmidt G."/>
            <person name="Schlomann M."/>
            <person name="Tischler D."/>
        </authorList>
    </citation>
    <scope>NUCLEOTIDE SEQUENCE [LARGE SCALE GENOMIC DNA]</scope>
    <source>
        <strain evidence="2 3">Kp5.2</strain>
    </source>
</reference>
<accession>A0A0A7PH17</accession>
<keyword evidence="1" id="KW-0472">Membrane</keyword>
<name>A0A0A7PH17_9SPHN</name>
<dbReference type="Proteomes" id="UP000030907">
    <property type="component" value="Chromosome"/>
</dbReference>
<dbReference type="EMBL" id="CP009122">
    <property type="protein sequence ID" value="AJA09416.1"/>
    <property type="molecule type" value="Genomic_DNA"/>
</dbReference>
<keyword evidence="3" id="KW-1185">Reference proteome</keyword>
<feature type="transmembrane region" description="Helical" evidence="1">
    <location>
        <begin position="12"/>
        <end position="29"/>
    </location>
</feature>
<evidence type="ECO:0000256" key="1">
    <source>
        <dbReference type="SAM" id="Phobius"/>
    </source>
</evidence>
<dbReference type="OrthoDB" id="9948180at2"/>
<dbReference type="RefSeq" id="WP_039575121.1">
    <property type="nucleotide sequence ID" value="NZ_CP009122.1"/>
</dbReference>
<feature type="transmembrane region" description="Helical" evidence="1">
    <location>
        <begin position="41"/>
        <end position="62"/>
    </location>
</feature>
<proteinExistence type="predicted"/>